<evidence type="ECO:0008006" key="5">
    <source>
        <dbReference type="Google" id="ProtNLM"/>
    </source>
</evidence>
<feature type="chain" id="PRO_5046540029" description="Ecp2 effector protein domain-containing protein" evidence="2">
    <location>
        <begin position="19"/>
        <end position="249"/>
    </location>
</feature>
<evidence type="ECO:0000313" key="4">
    <source>
        <dbReference type="Proteomes" id="UP001521222"/>
    </source>
</evidence>
<name>A0ABR3R220_9PLEO</name>
<keyword evidence="2" id="KW-0732">Signal</keyword>
<organism evidence="3 4">
    <name type="scientific">Nothophoma quercina</name>
    <dbReference type="NCBI Taxonomy" id="749835"/>
    <lineage>
        <taxon>Eukaryota</taxon>
        <taxon>Fungi</taxon>
        <taxon>Dikarya</taxon>
        <taxon>Ascomycota</taxon>
        <taxon>Pezizomycotina</taxon>
        <taxon>Dothideomycetes</taxon>
        <taxon>Pleosporomycetidae</taxon>
        <taxon>Pleosporales</taxon>
        <taxon>Pleosporineae</taxon>
        <taxon>Didymellaceae</taxon>
        <taxon>Nothophoma</taxon>
    </lineage>
</organism>
<dbReference type="Proteomes" id="UP001521222">
    <property type="component" value="Unassembled WGS sequence"/>
</dbReference>
<protein>
    <recommendedName>
        <fullName evidence="5">Ecp2 effector protein domain-containing protein</fullName>
    </recommendedName>
</protein>
<gene>
    <name evidence="3" type="ORF">SLS59_007164</name>
</gene>
<comment type="caution">
    <text evidence="3">The sequence shown here is derived from an EMBL/GenBank/DDBJ whole genome shotgun (WGS) entry which is preliminary data.</text>
</comment>
<evidence type="ECO:0000256" key="2">
    <source>
        <dbReference type="SAM" id="SignalP"/>
    </source>
</evidence>
<keyword evidence="4" id="KW-1185">Reference proteome</keyword>
<evidence type="ECO:0000313" key="3">
    <source>
        <dbReference type="EMBL" id="KAL1598154.1"/>
    </source>
</evidence>
<evidence type="ECO:0000256" key="1">
    <source>
        <dbReference type="SAM" id="MobiDB-lite"/>
    </source>
</evidence>
<feature type="signal peptide" evidence="2">
    <location>
        <begin position="1"/>
        <end position="18"/>
    </location>
</feature>
<feature type="compositionally biased region" description="Acidic residues" evidence="1">
    <location>
        <begin position="208"/>
        <end position="218"/>
    </location>
</feature>
<accession>A0ABR3R220</accession>
<feature type="region of interest" description="Disordered" evidence="1">
    <location>
        <begin position="177"/>
        <end position="221"/>
    </location>
</feature>
<reference evidence="3 4" key="1">
    <citation type="submission" date="2024-02" db="EMBL/GenBank/DDBJ databases">
        <title>De novo assembly and annotation of 12 fungi associated with fruit tree decline syndrome in Ontario, Canada.</title>
        <authorList>
            <person name="Sulman M."/>
            <person name="Ellouze W."/>
            <person name="Ilyukhin E."/>
        </authorList>
    </citation>
    <scope>NUCLEOTIDE SEQUENCE [LARGE SCALE GENOMIC DNA]</scope>
    <source>
        <strain evidence="3 4">M97-236</strain>
    </source>
</reference>
<proteinExistence type="predicted"/>
<dbReference type="EMBL" id="JAKIXB020000024">
    <property type="protein sequence ID" value="KAL1598154.1"/>
    <property type="molecule type" value="Genomic_DNA"/>
</dbReference>
<sequence length="249" mass="26603">MRFSSIVATFALAASASAWKIPQGTQDGVYKVETLADGSIVHTKIIDASEIDRNQPLVPGKSLVPDGPLSKRSPGQVWCGCGYNMVSGDCDAAVADLKTQLRPSTINPGMAYYSIRGKVVAFVCNRGNANWTVFPQNLADSLSTITSRCGWYIAGAQQNGNDDKALLLGYQRWNGNEGKSKSGHANNGNRARGGKGTIDEGKKGSGDTGDEAQQEWDNVEPRLRVCLASPARLVTSGPHSGRRTYAKLN</sequence>